<comment type="similarity">
    <text evidence="3">Belongs to the sirtuin family. Class I subfamily.</text>
</comment>
<dbReference type="EMBL" id="WUAV01000004">
    <property type="protein sequence ID" value="KAF1758511.1"/>
    <property type="molecule type" value="Genomic_DNA"/>
</dbReference>
<evidence type="ECO:0000313" key="16">
    <source>
        <dbReference type="EMBL" id="KAF1758511.1"/>
    </source>
</evidence>
<dbReference type="GO" id="GO:0003714">
    <property type="term" value="F:transcription corepressor activity"/>
    <property type="evidence" value="ECO:0007669"/>
    <property type="project" value="TreeGrafter"/>
</dbReference>
<evidence type="ECO:0000256" key="13">
    <source>
        <dbReference type="PROSITE-ProRule" id="PRU00236"/>
    </source>
</evidence>
<comment type="subcellular location">
    <subcellularLocation>
        <location evidence="2">Nucleus</location>
    </subcellularLocation>
</comment>
<keyword evidence="9" id="KW-0539">Nucleus</keyword>
<evidence type="ECO:0000256" key="9">
    <source>
        <dbReference type="ARBA" id="ARBA00023242"/>
    </source>
</evidence>
<evidence type="ECO:0000256" key="14">
    <source>
        <dbReference type="SAM" id="MobiDB-lite"/>
    </source>
</evidence>
<dbReference type="PANTHER" id="PTHR11085:SF9">
    <property type="entry name" value="NAD-DEPENDENT PROTEIN DEACETYLASE SIRTUIN-1"/>
    <property type="match status" value="1"/>
</dbReference>
<name>A0A6A5GV90_CAERE</name>
<dbReference type="GO" id="GO:0005637">
    <property type="term" value="C:nuclear inner membrane"/>
    <property type="evidence" value="ECO:0007669"/>
    <property type="project" value="TreeGrafter"/>
</dbReference>
<evidence type="ECO:0000259" key="15">
    <source>
        <dbReference type="PROSITE" id="PS50305"/>
    </source>
</evidence>
<dbReference type="Proteomes" id="UP000483820">
    <property type="component" value="Chromosome IV"/>
</dbReference>
<dbReference type="InterPro" id="IPR029035">
    <property type="entry name" value="DHS-like_NAD/FAD-binding_dom"/>
</dbReference>
<feature type="region of interest" description="Disordered" evidence="14">
    <location>
        <begin position="429"/>
        <end position="455"/>
    </location>
</feature>
<keyword evidence="7 13" id="KW-0862">Zinc</keyword>
<sequence length="608" mass="68875">MSHESHYHLEMATTNGEVQEIREEEDPEISEMHIENAPEMSDESGDSGRTRTESATSVSSESWQNNDEMMGNLRRAQGLLDQGATPLQIIRQIFPDFDVSRVAMMSENAHFALLSDLLERAPIRQKLPEFNSLADAVELFKTRKNILILTGAGVSVSCGIPDFRSKDGIYARLRGEFPNLPDPTAMFDIRYFRNNPAPFYNFAREIFPGQFTPSVSHRFIKELESAGRLLRNYTQNIDTLEHQTGIKRVVECHGSFSKNTCTECGDQTDGMVIREDVLAMRVARCKKCDGVIKPNIVFFGEDLGKDFHRCVTEDKNKVDLIVVIGSSLKVRPVALIPHCVGKDVPQILINRESLPHYNADIELLGNCDDIIRDICFSLGGSFAEMIASYDTIMEEKRQKEPVKEHHPVVSRNKRQLISQQEFLNICLREKNGTSESDDEPNLKRPRMSTSDNMDTEKDAFHDIQKHKSEDDEDTMNSDDVLKNIKHPRLLNITDMLNDNKCVAISTYQTVFPGAECSFDLETQKLVREVNHYARSGCSTSESSSSDTLSQSNAISRAQSMDDFVLLEERQKLSSEQRSDSCDDNLQYELSDPINPETFSSLCEQMRIQ</sequence>
<feature type="domain" description="Deacetylase sirtuin-type" evidence="15">
    <location>
        <begin position="126"/>
        <end position="399"/>
    </location>
</feature>
<dbReference type="InterPro" id="IPR050134">
    <property type="entry name" value="NAD-dep_sirtuin_deacylases"/>
</dbReference>
<keyword evidence="8" id="KW-0520">NAD</keyword>
<dbReference type="Pfam" id="PF02146">
    <property type="entry name" value="SIR2"/>
    <property type="match status" value="1"/>
</dbReference>
<gene>
    <name evidence="16" type="ORF">GCK72_014969</name>
</gene>
<feature type="compositionally biased region" description="Polar residues" evidence="14">
    <location>
        <begin position="53"/>
        <end position="64"/>
    </location>
</feature>
<dbReference type="GO" id="GO:0033553">
    <property type="term" value="C:rDNA heterochromatin"/>
    <property type="evidence" value="ECO:0007669"/>
    <property type="project" value="TreeGrafter"/>
</dbReference>
<dbReference type="Gene3D" id="3.40.50.1220">
    <property type="entry name" value="TPP-binding domain"/>
    <property type="match status" value="1"/>
</dbReference>
<dbReference type="GO" id="GO:0002039">
    <property type="term" value="F:p53 binding"/>
    <property type="evidence" value="ECO:0007669"/>
    <property type="project" value="TreeGrafter"/>
</dbReference>
<dbReference type="KEGG" id="crq:GCK72_014969"/>
<comment type="caution">
    <text evidence="16">The sequence shown here is derived from an EMBL/GenBank/DDBJ whole genome shotgun (WGS) entry which is preliminary data.</text>
</comment>
<accession>A0A6A5GV90</accession>
<dbReference type="Gene3D" id="3.30.1600.10">
    <property type="entry name" value="SIR2/SIRT2 'Small Domain"/>
    <property type="match status" value="1"/>
</dbReference>
<dbReference type="PANTHER" id="PTHR11085">
    <property type="entry name" value="NAD-DEPENDENT PROTEIN DEACYLASE SIRTUIN-5, MITOCHONDRIAL-RELATED"/>
    <property type="match status" value="1"/>
</dbReference>
<organism evidence="16 17">
    <name type="scientific">Caenorhabditis remanei</name>
    <name type="common">Caenorhabditis vulgaris</name>
    <dbReference type="NCBI Taxonomy" id="31234"/>
    <lineage>
        <taxon>Eukaryota</taxon>
        <taxon>Metazoa</taxon>
        <taxon>Ecdysozoa</taxon>
        <taxon>Nematoda</taxon>
        <taxon>Chromadorea</taxon>
        <taxon>Rhabditida</taxon>
        <taxon>Rhabditina</taxon>
        <taxon>Rhabditomorpha</taxon>
        <taxon>Rhabditoidea</taxon>
        <taxon>Rhabditidae</taxon>
        <taxon>Peloderinae</taxon>
        <taxon>Caenorhabditis</taxon>
    </lineage>
</organism>
<keyword evidence="5" id="KW-0808">Transferase</keyword>
<evidence type="ECO:0000256" key="7">
    <source>
        <dbReference type="ARBA" id="ARBA00022833"/>
    </source>
</evidence>
<dbReference type="EC" id="2.3.1.286" evidence="4"/>
<evidence type="ECO:0000256" key="1">
    <source>
        <dbReference type="ARBA" id="ARBA00001947"/>
    </source>
</evidence>
<dbReference type="GO" id="GO:0070403">
    <property type="term" value="F:NAD+ binding"/>
    <property type="evidence" value="ECO:0007669"/>
    <property type="project" value="InterPro"/>
</dbReference>
<dbReference type="InterPro" id="IPR026590">
    <property type="entry name" value="Ssirtuin_cat_dom"/>
</dbReference>
<evidence type="ECO:0000256" key="11">
    <source>
        <dbReference type="ARBA" id="ARBA00075618"/>
    </source>
</evidence>
<dbReference type="GO" id="GO:0046872">
    <property type="term" value="F:metal ion binding"/>
    <property type="evidence" value="ECO:0007669"/>
    <property type="project" value="UniProtKB-KW"/>
</dbReference>
<evidence type="ECO:0000256" key="6">
    <source>
        <dbReference type="ARBA" id="ARBA00022723"/>
    </source>
</evidence>
<evidence type="ECO:0000256" key="4">
    <source>
        <dbReference type="ARBA" id="ARBA00012928"/>
    </source>
</evidence>
<dbReference type="CTD" id="9812854"/>
<feature type="binding site" evidence="13">
    <location>
        <position position="285"/>
    </location>
    <ligand>
        <name>Zn(2+)</name>
        <dbReference type="ChEBI" id="CHEBI:29105"/>
    </ligand>
</feature>
<dbReference type="PROSITE" id="PS50305">
    <property type="entry name" value="SIRTUIN"/>
    <property type="match status" value="1"/>
</dbReference>
<feature type="binding site" evidence="13">
    <location>
        <position position="261"/>
    </location>
    <ligand>
        <name>Zn(2+)</name>
        <dbReference type="ChEBI" id="CHEBI:29105"/>
    </ligand>
</feature>
<dbReference type="SUPFAM" id="SSF52467">
    <property type="entry name" value="DHS-like NAD/FAD-binding domain"/>
    <property type="match status" value="1"/>
</dbReference>
<evidence type="ECO:0000256" key="2">
    <source>
        <dbReference type="ARBA" id="ARBA00004123"/>
    </source>
</evidence>
<dbReference type="AlphaFoldDB" id="A0A6A5GV90"/>
<evidence type="ECO:0000256" key="10">
    <source>
        <dbReference type="ARBA" id="ARBA00068847"/>
    </source>
</evidence>
<dbReference type="RefSeq" id="XP_053585328.1">
    <property type="nucleotide sequence ID" value="XM_053730556.1"/>
</dbReference>
<feature type="active site" description="Proton acceptor" evidence="13">
    <location>
        <position position="253"/>
    </location>
</feature>
<dbReference type="InterPro" id="IPR003000">
    <property type="entry name" value="Sirtuin"/>
</dbReference>
<dbReference type="GeneID" id="9812854"/>
<dbReference type="GO" id="GO:0005654">
    <property type="term" value="C:nucleoplasm"/>
    <property type="evidence" value="ECO:0007669"/>
    <property type="project" value="TreeGrafter"/>
</dbReference>
<evidence type="ECO:0000256" key="5">
    <source>
        <dbReference type="ARBA" id="ARBA00022679"/>
    </source>
</evidence>
<feature type="region of interest" description="Disordered" evidence="14">
    <location>
        <begin position="1"/>
        <end position="64"/>
    </location>
</feature>
<protein>
    <recommendedName>
        <fullName evidence="10">NAD-dependent protein deacetylase sir-2.1</fullName>
        <ecNumber evidence="4">2.3.1.286</ecNumber>
    </recommendedName>
    <alternativeName>
        <fullName evidence="11">Protein sir-2.1</fullName>
    </alternativeName>
    <alternativeName>
        <fullName evidence="12">Regulatory protein SIR2 homolog 1</fullName>
    </alternativeName>
</protein>
<keyword evidence="6 13" id="KW-0479">Metal-binding</keyword>
<feature type="region of interest" description="Disordered" evidence="14">
    <location>
        <begin position="534"/>
        <end position="553"/>
    </location>
</feature>
<feature type="binding site" evidence="13">
    <location>
        <position position="288"/>
    </location>
    <ligand>
        <name>Zn(2+)</name>
        <dbReference type="ChEBI" id="CHEBI:29105"/>
    </ligand>
</feature>
<dbReference type="FunFam" id="3.30.1600.10:FF:000013">
    <property type="entry name" value="NAD-dependent protein deacetylase sirtuin-1"/>
    <property type="match status" value="1"/>
</dbReference>
<comment type="cofactor">
    <cofactor evidence="1">
        <name>Zn(2+)</name>
        <dbReference type="ChEBI" id="CHEBI:29105"/>
    </cofactor>
</comment>
<evidence type="ECO:0000256" key="8">
    <source>
        <dbReference type="ARBA" id="ARBA00023027"/>
    </source>
</evidence>
<dbReference type="CDD" id="cd01408">
    <property type="entry name" value="SIRT1"/>
    <property type="match status" value="1"/>
</dbReference>
<evidence type="ECO:0000313" key="17">
    <source>
        <dbReference type="Proteomes" id="UP000483820"/>
    </source>
</evidence>
<dbReference type="InterPro" id="IPR026591">
    <property type="entry name" value="Sirtuin_cat_small_dom_sf"/>
</dbReference>
<feature type="compositionally biased region" description="Low complexity" evidence="14">
    <location>
        <begin position="535"/>
        <end position="551"/>
    </location>
</feature>
<reference evidence="16 17" key="1">
    <citation type="submission" date="2019-12" db="EMBL/GenBank/DDBJ databases">
        <title>Chromosome-level assembly of the Caenorhabditis remanei genome.</title>
        <authorList>
            <person name="Teterina A.A."/>
            <person name="Willis J.H."/>
            <person name="Phillips P.C."/>
        </authorList>
    </citation>
    <scope>NUCLEOTIDE SEQUENCE [LARGE SCALE GENOMIC DNA]</scope>
    <source>
        <strain evidence="16 17">PX506</strain>
        <tissue evidence="16">Whole organism</tissue>
    </source>
</reference>
<proteinExistence type="inferred from homology"/>
<feature type="binding site" evidence="13">
    <location>
        <position position="264"/>
    </location>
    <ligand>
        <name>Zn(2+)</name>
        <dbReference type="ChEBI" id="CHEBI:29105"/>
    </ligand>
</feature>
<dbReference type="GO" id="GO:0017136">
    <property type="term" value="F:histone deacetylase activity, NAD-dependent"/>
    <property type="evidence" value="ECO:0007669"/>
    <property type="project" value="TreeGrafter"/>
</dbReference>
<evidence type="ECO:0000256" key="3">
    <source>
        <dbReference type="ARBA" id="ARBA00006924"/>
    </source>
</evidence>
<evidence type="ECO:0000256" key="12">
    <source>
        <dbReference type="ARBA" id="ARBA00083601"/>
    </source>
</evidence>